<gene>
    <name evidence="2" type="ORF">KP79_PYT07469</name>
</gene>
<feature type="region of interest" description="Disordered" evidence="1">
    <location>
        <begin position="81"/>
        <end position="259"/>
    </location>
</feature>
<accession>A0A210QQG3</accession>
<keyword evidence="3" id="KW-1185">Reference proteome</keyword>
<name>A0A210QQG3_MIZYE</name>
<evidence type="ECO:0000313" key="2">
    <source>
        <dbReference type="EMBL" id="OWF50944.1"/>
    </source>
</evidence>
<protein>
    <submittedName>
        <fullName evidence="2">Uncharacterized protein</fullName>
    </submittedName>
</protein>
<feature type="compositionally biased region" description="Polar residues" evidence="1">
    <location>
        <begin position="150"/>
        <end position="160"/>
    </location>
</feature>
<dbReference type="OrthoDB" id="6155116at2759"/>
<feature type="compositionally biased region" description="Low complexity" evidence="1">
    <location>
        <begin position="197"/>
        <end position="211"/>
    </location>
</feature>
<organism evidence="2 3">
    <name type="scientific">Mizuhopecten yessoensis</name>
    <name type="common">Japanese scallop</name>
    <name type="synonym">Patinopecten yessoensis</name>
    <dbReference type="NCBI Taxonomy" id="6573"/>
    <lineage>
        <taxon>Eukaryota</taxon>
        <taxon>Metazoa</taxon>
        <taxon>Spiralia</taxon>
        <taxon>Lophotrochozoa</taxon>
        <taxon>Mollusca</taxon>
        <taxon>Bivalvia</taxon>
        <taxon>Autobranchia</taxon>
        <taxon>Pteriomorphia</taxon>
        <taxon>Pectinida</taxon>
        <taxon>Pectinoidea</taxon>
        <taxon>Pectinidae</taxon>
        <taxon>Mizuhopecten</taxon>
    </lineage>
</organism>
<comment type="caution">
    <text evidence="2">The sequence shown here is derived from an EMBL/GenBank/DDBJ whole genome shotgun (WGS) entry which is preliminary data.</text>
</comment>
<evidence type="ECO:0000313" key="3">
    <source>
        <dbReference type="Proteomes" id="UP000242188"/>
    </source>
</evidence>
<dbReference type="Proteomes" id="UP000242188">
    <property type="component" value="Unassembled WGS sequence"/>
</dbReference>
<reference evidence="2 3" key="1">
    <citation type="journal article" date="2017" name="Nat. Ecol. Evol.">
        <title>Scallop genome provides insights into evolution of bilaterian karyotype and development.</title>
        <authorList>
            <person name="Wang S."/>
            <person name="Zhang J."/>
            <person name="Jiao W."/>
            <person name="Li J."/>
            <person name="Xun X."/>
            <person name="Sun Y."/>
            <person name="Guo X."/>
            <person name="Huan P."/>
            <person name="Dong B."/>
            <person name="Zhang L."/>
            <person name="Hu X."/>
            <person name="Sun X."/>
            <person name="Wang J."/>
            <person name="Zhao C."/>
            <person name="Wang Y."/>
            <person name="Wang D."/>
            <person name="Huang X."/>
            <person name="Wang R."/>
            <person name="Lv J."/>
            <person name="Li Y."/>
            <person name="Zhang Z."/>
            <person name="Liu B."/>
            <person name="Lu W."/>
            <person name="Hui Y."/>
            <person name="Liang J."/>
            <person name="Zhou Z."/>
            <person name="Hou R."/>
            <person name="Li X."/>
            <person name="Liu Y."/>
            <person name="Li H."/>
            <person name="Ning X."/>
            <person name="Lin Y."/>
            <person name="Zhao L."/>
            <person name="Xing Q."/>
            <person name="Dou J."/>
            <person name="Li Y."/>
            <person name="Mao J."/>
            <person name="Guo H."/>
            <person name="Dou H."/>
            <person name="Li T."/>
            <person name="Mu C."/>
            <person name="Jiang W."/>
            <person name="Fu Q."/>
            <person name="Fu X."/>
            <person name="Miao Y."/>
            <person name="Liu J."/>
            <person name="Yu Q."/>
            <person name="Li R."/>
            <person name="Liao H."/>
            <person name="Li X."/>
            <person name="Kong Y."/>
            <person name="Jiang Z."/>
            <person name="Chourrout D."/>
            <person name="Li R."/>
            <person name="Bao Z."/>
        </authorList>
    </citation>
    <scope>NUCLEOTIDE SEQUENCE [LARGE SCALE GENOMIC DNA]</scope>
    <source>
        <strain evidence="2 3">PY_sf001</strain>
    </source>
</reference>
<evidence type="ECO:0000256" key="1">
    <source>
        <dbReference type="SAM" id="MobiDB-lite"/>
    </source>
</evidence>
<feature type="compositionally biased region" description="Polar residues" evidence="1">
    <location>
        <begin position="107"/>
        <end position="126"/>
    </location>
</feature>
<proteinExistence type="predicted"/>
<feature type="compositionally biased region" description="Basic and acidic residues" evidence="1">
    <location>
        <begin position="240"/>
        <end position="250"/>
    </location>
</feature>
<dbReference type="EMBL" id="NEDP02002412">
    <property type="protein sequence ID" value="OWF50944.1"/>
    <property type="molecule type" value="Genomic_DNA"/>
</dbReference>
<sequence>MKEGDVDRYIRESSKSYNGCRVKNSARRNSLQKKTIGIETERKMAAANLGREEKQLREQLRHMQIDKMKNTIVHNMREKAKKGNNADIGEEEEELRHLPTEPWPVTLSESPRGSPSLGNRSNSSLAQAGMAHAKRRGRRMSHEFEDLDMNTKTGKLQTAPNMAKSLMARRNLHRPTSGSLTSVRGRMDSPRQGRGNLDSSDTSSSSAVSSLEDLHWIGNPVATKSVRRARKTVEEQELTSELHKLSISDSKKRKSKKKS</sequence>
<dbReference type="AlphaFoldDB" id="A0A210QQG3"/>